<dbReference type="STRING" id="133412.A0A1R1XNA1"/>
<accession>A0A1R1XNA1</accession>
<dbReference type="SUPFAM" id="SSF54495">
    <property type="entry name" value="UBC-like"/>
    <property type="match status" value="1"/>
</dbReference>
<protein>
    <submittedName>
        <fullName evidence="4">Ubiquitin-conjugating enzyme spm2</fullName>
    </submittedName>
</protein>
<evidence type="ECO:0000259" key="2">
    <source>
        <dbReference type="PROSITE" id="PS50127"/>
    </source>
</evidence>
<dbReference type="InterPro" id="IPR000608">
    <property type="entry name" value="UBC"/>
</dbReference>
<sequence length="137" mass="15475">MAQIPRNFKLLEELEKGEKGIGDGACSYGLTDPEDITLSSWNGTILGVPNSSYENRIYSLKLFCSDEYPDKPPTVSFLSKINLPCVSSDGKVMESKLNCLNNWKRSYSLETVLVELRREMASNFNRRLNQPPEGSEY</sequence>
<evidence type="ECO:0000313" key="5">
    <source>
        <dbReference type="Proteomes" id="UP000187283"/>
    </source>
</evidence>
<reference evidence="4 5" key="1">
    <citation type="submission" date="2017-01" db="EMBL/GenBank/DDBJ databases">
        <authorList>
            <person name="Mah S.A."/>
            <person name="Swanson W.J."/>
            <person name="Moy G.W."/>
            <person name="Vacquier V.D."/>
        </authorList>
    </citation>
    <scope>NUCLEOTIDE SEQUENCE [LARGE SCALE GENOMIC DNA]</scope>
    <source>
        <strain evidence="4 5">GSMNP</strain>
    </source>
</reference>
<dbReference type="Pfam" id="PF00179">
    <property type="entry name" value="UQ_con"/>
    <property type="match status" value="1"/>
</dbReference>
<dbReference type="OrthoDB" id="6508832at2759"/>
<dbReference type="PROSITE" id="PS50127">
    <property type="entry name" value="UBC_2"/>
    <property type="match status" value="1"/>
</dbReference>
<dbReference type="EMBL" id="LSSN01002456">
    <property type="protein sequence ID" value="OMJ16092.1"/>
    <property type="molecule type" value="Genomic_DNA"/>
</dbReference>
<keyword evidence="1" id="KW-0833">Ubl conjugation pathway</keyword>
<dbReference type="AlphaFoldDB" id="A0A1R1XNA1"/>
<dbReference type="PANTHER" id="PTHR24068">
    <property type="entry name" value="UBIQUITIN-CONJUGATING ENZYME E2"/>
    <property type="match status" value="1"/>
</dbReference>
<evidence type="ECO:0000256" key="1">
    <source>
        <dbReference type="ARBA" id="ARBA00022786"/>
    </source>
</evidence>
<feature type="domain" description="UBC core" evidence="2">
    <location>
        <begin position="5"/>
        <end position="137"/>
    </location>
</feature>
<dbReference type="SMART" id="SM00212">
    <property type="entry name" value="UBCc"/>
    <property type="match status" value="1"/>
</dbReference>
<organism evidence="4 5">
    <name type="scientific">Smittium culicis</name>
    <dbReference type="NCBI Taxonomy" id="133412"/>
    <lineage>
        <taxon>Eukaryota</taxon>
        <taxon>Fungi</taxon>
        <taxon>Fungi incertae sedis</taxon>
        <taxon>Zoopagomycota</taxon>
        <taxon>Kickxellomycotina</taxon>
        <taxon>Harpellomycetes</taxon>
        <taxon>Harpellales</taxon>
        <taxon>Legeriomycetaceae</taxon>
        <taxon>Smittium</taxon>
    </lineage>
</organism>
<dbReference type="FunFam" id="3.10.110.10:FF:000026">
    <property type="entry name" value="Ubiquitin-conjugating enzyme E2 variant"/>
    <property type="match status" value="1"/>
</dbReference>
<dbReference type="InterPro" id="IPR016135">
    <property type="entry name" value="UBQ-conjugating_enzyme/RWD"/>
</dbReference>
<dbReference type="CDD" id="cd23807">
    <property type="entry name" value="UEV_UBE2V"/>
    <property type="match status" value="1"/>
</dbReference>
<comment type="caution">
    <text evidence="4">The sequence shown here is derived from an EMBL/GenBank/DDBJ whole genome shotgun (WGS) entry which is preliminary data.</text>
</comment>
<dbReference type="Gene3D" id="3.10.110.10">
    <property type="entry name" value="Ubiquitin Conjugating Enzyme"/>
    <property type="match status" value="1"/>
</dbReference>
<gene>
    <name evidence="3" type="ORF">AYI70_g11042</name>
    <name evidence="4" type="ORF">AYI70_g6825</name>
</gene>
<dbReference type="Proteomes" id="UP000187283">
    <property type="component" value="Unassembled WGS sequence"/>
</dbReference>
<name>A0A1R1XNA1_9FUNG</name>
<dbReference type="EMBL" id="LSSN01005534">
    <property type="protein sequence ID" value="OMJ09223.1"/>
    <property type="molecule type" value="Genomic_DNA"/>
</dbReference>
<evidence type="ECO:0000313" key="3">
    <source>
        <dbReference type="EMBL" id="OMJ09223.1"/>
    </source>
</evidence>
<keyword evidence="5" id="KW-1185">Reference proteome</keyword>
<proteinExistence type="predicted"/>
<evidence type="ECO:0000313" key="4">
    <source>
        <dbReference type="EMBL" id="OMJ16092.1"/>
    </source>
</evidence>